<dbReference type="InterPro" id="IPR038277">
    <property type="entry name" value="UreF_sf"/>
</dbReference>
<gene>
    <name evidence="4" type="ORF">HDU87_006946</name>
</gene>
<evidence type="ECO:0008006" key="6">
    <source>
        <dbReference type="Google" id="ProtNLM"/>
    </source>
</evidence>
<reference evidence="4" key="1">
    <citation type="submission" date="2020-05" db="EMBL/GenBank/DDBJ databases">
        <title>Phylogenomic resolution of chytrid fungi.</title>
        <authorList>
            <person name="Stajich J.E."/>
            <person name="Amses K."/>
            <person name="Simmons R."/>
            <person name="Seto K."/>
            <person name="Myers J."/>
            <person name="Bonds A."/>
            <person name="Quandt C.A."/>
            <person name="Barry K."/>
            <person name="Liu P."/>
            <person name="Grigoriev I."/>
            <person name="Longcore J.E."/>
            <person name="James T.Y."/>
        </authorList>
    </citation>
    <scope>NUCLEOTIDE SEQUENCE</scope>
    <source>
        <strain evidence="4">JEL0379</strain>
    </source>
</reference>
<dbReference type="PANTHER" id="PTHR33620">
    <property type="entry name" value="UREASE ACCESSORY PROTEIN F"/>
    <property type="match status" value="1"/>
</dbReference>
<keyword evidence="1" id="KW-0996">Nickel insertion</keyword>
<dbReference type="Gene3D" id="1.10.4190.10">
    <property type="entry name" value="Urease accessory protein UreF"/>
    <property type="match status" value="1"/>
</dbReference>
<dbReference type="InterPro" id="IPR002639">
    <property type="entry name" value="UreF"/>
</dbReference>
<dbReference type="PIRSF" id="PIRSF009467">
    <property type="entry name" value="Ureas_acces_UreF"/>
    <property type="match status" value="1"/>
</dbReference>
<comment type="caution">
    <text evidence="4">The sequence shown here is derived from an EMBL/GenBank/DDBJ whole genome shotgun (WGS) entry which is preliminary data.</text>
</comment>
<evidence type="ECO:0000313" key="4">
    <source>
        <dbReference type="EMBL" id="KAJ3174697.1"/>
    </source>
</evidence>
<evidence type="ECO:0000256" key="2">
    <source>
        <dbReference type="ARBA" id="ARBA00023186"/>
    </source>
</evidence>
<name>A0AAD5TES5_9FUNG</name>
<dbReference type="PANTHER" id="PTHR33620:SF1">
    <property type="entry name" value="UREASE ACCESSORY PROTEIN F"/>
    <property type="match status" value="1"/>
</dbReference>
<accession>A0AAD5TES5</accession>
<evidence type="ECO:0000313" key="5">
    <source>
        <dbReference type="Proteomes" id="UP001212152"/>
    </source>
</evidence>
<proteinExistence type="inferred from homology"/>
<dbReference type="Pfam" id="PF01730">
    <property type="entry name" value="UreF"/>
    <property type="match status" value="1"/>
</dbReference>
<evidence type="ECO:0000256" key="1">
    <source>
        <dbReference type="ARBA" id="ARBA00022988"/>
    </source>
</evidence>
<dbReference type="AlphaFoldDB" id="A0AAD5TES5"/>
<keyword evidence="5" id="KW-1185">Reference proteome</keyword>
<keyword evidence="2" id="KW-0143">Chaperone</keyword>
<protein>
    <recommendedName>
        <fullName evidence="6">Urease accessory protein UreF</fullName>
    </recommendedName>
</protein>
<dbReference type="EMBL" id="JADGJQ010000061">
    <property type="protein sequence ID" value="KAJ3174697.1"/>
    <property type="molecule type" value="Genomic_DNA"/>
</dbReference>
<organism evidence="4 5">
    <name type="scientific">Geranomyces variabilis</name>
    <dbReference type="NCBI Taxonomy" id="109894"/>
    <lineage>
        <taxon>Eukaryota</taxon>
        <taxon>Fungi</taxon>
        <taxon>Fungi incertae sedis</taxon>
        <taxon>Chytridiomycota</taxon>
        <taxon>Chytridiomycota incertae sedis</taxon>
        <taxon>Chytridiomycetes</taxon>
        <taxon>Spizellomycetales</taxon>
        <taxon>Powellomycetaceae</taxon>
        <taxon>Geranomyces</taxon>
    </lineage>
</organism>
<dbReference type="GO" id="GO:0016151">
    <property type="term" value="F:nickel cation binding"/>
    <property type="evidence" value="ECO:0007669"/>
    <property type="project" value="InterPro"/>
</dbReference>
<evidence type="ECO:0000256" key="3">
    <source>
        <dbReference type="ARBA" id="ARBA00046339"/>
    </source>
</evidence>
<dbReference type="Proteomes" id="UP001212152">
    <property type="component" value="Unassembled WGS sequence"/>
</dbReference>
<sequence length="242" mass="26390">MLHHPASFREDFLLQVLSDSNLPTGGFVSSAGLEAAVQAKHVDQTSLLPYVRASLHSYAHASLPFVRDVWACLDGLDTAEAGHEGSVDQNCDSLIGTNHIARRASRAQGAAYLTLAIRGFPGERGINVVKLFKTEVRSNRSPGHLVPCFALVCWCLGLSLQRTEHLLLFLHVRSLLSAAIRLNLVGPYQGQQFLIALQQPVEDALAIVERRTQRGGDACQTSPVADILQGLHGQLYSRMFNS</sequence>
<comment type="similarity">
    <text evidence="3">Belongs to the UreF family.</text>
</comment>